<feature type="compositionally biased region" description="Low complexity" evidence="1">
    <location>
        <begin position="35"/>
        <end position="44"/>
    </location>
</feature>
<comment type="caution">
    <text evidence="2">The sequence shown here is derived from an EMBL/GenBank/DDBJ whole genome shotgun (WGS) entry which is preliminary data.</text>
</comment>
<keyword evidence="3" id="KW-1185">Reference proteome</keyword>
<evidence type="ECO:0000313" key="2">
    <source>
        <dbReference type="EMBL" id="KAJ9588052.1"/>
    </source>
</evidence>
<dbReference type="AlphaFoldDB" id="A0AAD7ZWL6"/>
<accession>A0AAD7ZWL6</accession>
<reference evidence="2" key="1">
    <citation type="journal article" date="2023" name="IScience">
        <title>Live-bearing cockroach genome reveals convergent evolutionary mechanisms linked to viviparity in insects and beyond.</title>
        <authorList>
            <person name="Fouks B."/>
            <person name="Harrison M.C."/>
            <person name="Mikhailova A.A."/>
            <person name="Marchal E."/>
            <person name="English S."/>
            <person name="Carruthers M."/>
            <person name="Jennings E.C."/>
            <person name="Chiamaka E.L."/>
            <person name="Frigard R.A."/>
            <person name="Pippel M."/>
            <person name="Attardo G.M."/>
            <person name="Benoit J.B."/>
            <person name="Bornberg-Bauer E."/>
            <person name="Tobe S.S."/>
        </authorList>
    </citation>
    <scope>NUCLEOTIDE SEQUENCE</scope>
    <source>
        <strain evidence="2">Stay&amp;Tobe</strain>
    </source>
</reference>
<feature type="region of interest" description="Disordered" evidence="1">
    <location>
        <begin position="35"/>
        <end position="66"/>
    </location>
</feature>
<evidence type="ECO:0000313" key="3">
    <source>
        <dbReference type="Proteomes" id="UP001233999"/>
    </source>
</evidence>
<dbReference type="Proteomes" id="UP001233999">
    <property type="component" value="Unassembled WGS sequence"/>
</dbReference>
<feature type="non-terminal residue" evidence="2">
    <location>
        <position position="66"/>
    </location>
</feature>
<sequence length="66" mass="7358">YYLNLLRYGAGCVPSIYQNIQEYGRWICSQWARGPSVGSPGGSRCRVERPAGRDVSGNRSSYKNAE</sequence>
<feature type="non-terminal residue" evidence="2">
    <location>
        <position position="1"/>
    </location>
</feature>
<organism evidence="2 3">
    <name type="scientific">Diploptera punctata</name>
    <name type="common">Pacific beetle cockroach</name>
    <dbReference type="NCBI Taxonomy" id="6984"/>
    <lineage>
        <taxon>Eukaryota</taxon>
        <taxon>Metazoa</taxon>
        <taxon>Ecdysozoa</taxon>
        <taxon>Arthropoda</taxon>
        <taxon>Hexapoda</taxon>
        <taxon>Insecta</taxon>
        <taxon>Pterygota</taxon>
        <taxon>Neoptera</taxon>
        <taxon>Polyneoptera</taxon>
        <taxon>Dictyoptera</taxon>
        <taxon>Blattodea</taxon>
        <taxon>Blaberoidea</taxon>
        <taxon>Blaberidae</taxon>
        <taxon>Diplopterinae</taxon>
        <taxon>Diploptera</taxon>
    </lineage>
</organism>
<feature type="compositionally biased region" description="Polar residues" evidence="1">
    <location>
        <begin position="57"/>
        <end position="66"/>
    </location>
</feature>
<reference evidence="2" key="2">
    <citation type="submission" date="2023-05" db="EMBL/GenBank/DDBJ databases">
        <authorList>
            <person name="Fouks B."/>
        </authorList>
    </citation>
    <scope>NUCLEOTIDE SEQUENCE</scope>
    <source>
        <strain evidence="2">Stay&amp;Tobe</strain>
        <tissue evidence="2">Testes</tissue>
    </source>
</reference>
<gene>
    <name evidence="2" type="ORF">L9F63_018570</name>
</gene>
<evidence type="ECO:0000256" key="1">
    <source>
        <dbReference type="SAM" id="MobiDB-lite"/>
    </source>
</evidence>
<name>A0AAD7ZWL6_DIPPU</name>
<protein>
    <submittedName>
        <fullName evidence="2">Uncharacterized protein</fullName>
    </submittedName>
</protein>
<dbReference type="EMBL" id="JASPKZ010005719">
    <property type="protein sequence ID" value="KAJ9588052.1"/>
    <property type="molecule type" value="Genomic_DNA"/>
</dbReference>
<proteinExistence type="predicted"/>